<dbReference type="InterPro" id="IPR007982">
    <property type="entry name" value="Tombusvirus_movement"/>
</dbReference>
<name>A0A1J1E249_9TOMB</name>
<gene>
    <name evidence="4" type="primary">ORF3</name>
</gene>
<evidence type="ECO:0000313" key="5">
    <source>
        <dbReference type="Proteomes" id="UP000289553"/>
    </source>
</evidence>
<reference evidence="4" key="1">
    <citation type="journal article" date="2017" name="Arch. Virol.">
        <title>Characterization of a new carmovirus isolated from an Adonis plant.</title>
        <authorList>
            <person name="Yasaki M."/>
            <person name="Hirano Y."/>
            <person name="Uga H."/>
            <person name="Hanada K."/>
            <person name="Uehara-Ichiki T."/>
            <person name="Toda T."/>
            <person name="Furua H."/>
            <person name="Fuji S."/>
        </authorList>
    </citation>
    <scope>NUCLEOTIDE SEQUENCE [LARGE SCALE GENOMIC DNA]</scope>
    <source>
        <strain evidence="4">HSP-2</strain>
    </source>
</reference>
<evidence type="ECO:0000313" key="4">
    <source>
        <dbReference type="EMBL" id="BAV91504.1"/>
    </source>
</evidence>
<keyword evidence="5" id="KW-1185">Reference proteome</keyword>
<dbReference type="RefSeq" id="YP_009553481.1">
    <property type="nucleotide sequence ID" value="NC_040794.1"/>
</dbReference>
<accession>A0A1J1E249</accession>
<dbReference type="EMBL" id="LC171345">
    <property type="protein sequence ID" value="BAV91504.1"/>
    <property type="molecule type" value="Genomic_RNA"/>
</dbReference>
<dbReference type="Proteomes" id="UP000289553">
    <property type="component" value="Segment"/>
</dbReference>
<dbReference type="Pfam" id="PF05318">
    <property type="entry name" value="Tombus_movement"/>
    <property type="match status" value="1"/>
</dbReference>
<dbReference type="GO" id="GO:0046740">
    <property type="term" value="P:transport of virus in host, cell to cell"/>
    <property type="evidence" value="ECO:0007669"/>
    <property type="project" value="UniProtKB-KW"/>
</dbReference>
<keyword evidence="2" id="KW-0916">Viral movement protein</keyword>
<proteinExistence type="predicted"/>
<protein>
    <submittedName>
        <fullName evidence="4">MP1</fullName>
    </submittedName>
</protein>
<keyword evidence="1" id="KW-0813">Transport</keyword>
<evidence type="ECO:0000256" key="3">
    <source>
        <dbReference type="SAM" id="MobiDB-lite"/>
    </source>
</evidence>
<feature type="compositionally biased region" description="Basic and acidic residues" evidence="3">
    <location>
        <begin position="1"/>
        <end position="41"/>
    </location>
</feature>
<organism evidence="4">
    <name type="scientific">Adonis mosaic virus</name>
    <dbReference type="NCBI Taxonomy" id="1883104"/>
    <lineage>
        <taxon>Viruses</taxon>
        <taxon>Riboviria</taxon>
        <taxon>Orthornavirae</taxon>
        <taxon>Kitrinoviricota</taxon>
        <taxon>Tolucaviricetes</taxon>
        <taxon>Tolivirales</taxon>
        <taxon>Tombusviridae</taxon>
        <taxon>Procedovirinae</taxon>
        <taxon>Alphacarmovirus</taxon>
        <taxon>Alphacarmovirus adonis</taxon>
    </lineage>
</organism>
<evidence type="ECO:0000256" key="1">
    <source>
        <dbReference type="ARBA" id="ARBA00022448"/>
    </source>
</evidence>
<dbReference type="KEGG" id="vg:65216680"/>
<sequence>MADKPKLNLKHDFDSDRAVGNRGETKLRRSVAKDAVRKPESDSNNGGNWTVVAHEVTINIAFNF</sequence>
<evidence type="ECO:0000256" key="2">
    <source>
        <dbReference type="ARBA" id="ARBA00023031"/>
    </source>
</evidence>
<dbReference type="GeneID" id="65216680"/>
<feature type="region of interest" description="Disordered" evidence="3">
    <location>
        <begin position="1"/>
        <end position="48"/>
    </location>
</feature>